<sequence>MAKRSGYQFSNHEKTSTHPSHTDDSESTVQESTTSQSRRSFLRASAVAGIASLGALTAASGAASAHHEEYDDIVNVVDAGADPTGSESITPVLEDIRADNTAFEFPEGEYYMDEQFRFTNYENIGFFGHGATIIPADFYDFHGPQFRLFRLGTYLNPGKRLRFEGFDIDQTAPDTGIRVIGTNVTDQFEVRDITIHGQHESGTWGPALFGISDPNGKGIVERFRAPDGGLFGDYTPNAGNTWKGPIGIEANMNQGTLEFIDCELDGFPSTGLYASGSDGRVLVEGGTYRNNGTASLRIGGRDSEVRDVTIEVDEEPSYGLGQRGLRIENSDGVYVDNVDISITAPHPNSHAVSVMNTCNGLQLENCSIDMRGDRVNHGIVVSPQAGEAWINKVDIVHETLGGYPIWIRDSESDDRILVERVDISGEAGVEGGFRDGIWCGRNNCRFSTFVVDQPGRGDVNRNGIMITGDDTEIYRGEFYASQYPYIDQGHNNHIRNSVMISDDEDLEGARLYSTASEPTLQYNKIANGIDDLGASSVSSWHNEP</sequence>
<dbReference type="InterPro" id="IPR011050">
    <property type="entry name" value="Pectin_lyase_fold/virulence"/>
</dbReference>
<feature type="domain" description="Right handed beta helix" evidence="2">
    <location>
        <begin position="247"/>
        <end position="394"/>
    </location>
</feature>
<dbReference type="InterPro" id="IPR039448">
    <property type="entry name" value="Beta_helix"/>
</dbReference>
<dbReference type="OrthoDB" id="202667at2157"/>
<dbReference type="Proteomes" id="UP000199199">
    <property type="component" value="Unassembled WGS sequence"/>
</dbReference>
<proteinExistence type="predicted"/>
<dbReference type="EMBL" id="FOZS01000001">
    <property type="protein sequence ID" value="SFS53346.1"/>
    <property type="molecule type" value="Genomic_DNA"/>
</dbReference>
<evidence type="ECO:0000256" key="1">
    <source>
        <dbReference type="SAM" id="MobiDB-lite"/>
    </source>
</evidence>
<dbReference type="Pfam" id="PF13229">
    <property type="entry name" value="Beta_helix"/>
    <property type="match status" value="1"/>
</dbReference>
<evidence type="ECO:0000259" key="2">
    <source>
        <dbReference type="Pfam" id="PF13229"/>
    </source>
</evidence>
<dbReference type="InterPro" id="IPR012334">
    <property type="entry name" value="Pectin_lyas_fold"/>
</dbReference>
<dbReference type="PROSITE" id="PS51318">
    <property type="entry name" value="TAT"/>
    <property type="match status" value="1"/>
</dbReference>
<dbReference type="RefSeq" id="WP_139231146.1">
    <property type="nucleotide sequence ID" value="NZ_FOZS01000001.1"/>
</dbReference>
<dbReference type="AlphaFoldDB" id="A0A1I6QLR5"/>
<dbReference type="InterPro" id="IPR006311">
    <property type="entry name" value="TAT_signal"/>
</dbReference>
<feature type="compositionally biased region" description="Basic and acidic residues" evidence="1">
    <location>
        <begin position="11"/>
        <end position="24"/>
    </location>
</feature>
<gene>
    <name evidence="3" type="ORF">SAMN04488556_1358</name>
</gene>
<keyword evidence="4" id="KW-1185">Reference proteome</keyword>
<organism evidence="3 4">
    <name type="scientific">Halostagnicola kamekurae</name>
    <dbReference type="NCBI Taxonomy" id="619731"/>
    <lineage>
        <taxon>Archaea</taxon>
        <taxon>Methanobacteriati</taxon>
        <taxon>Methanobacteriota</taxon>
        <taxon>Stenosarchaea group</taxon>
        <taxon>Halobacteria</taxon>
        <taxon>Halobacteriales</taxon>
        <taxon>Natrialbaceae</taxon>
        <taxon>Halostagnicola</taxon>
    </lineage>
</organism>
<reference evidence="4" key="1">
    <citation type="submission" date="2016-10" db="EMBL/GenBank/DDBJ databases">
        <authorList>
            <person name="Varghese N."/>
            <person name="Submissions S."/>
        </authorList>
    </citation>
    <scope>NUCLEOTIDE SEQUENCE [LARGE SCALE GENOMIC DNA]</scope>
    <source>
        <strain evidence="4">DSM 22427</strain>
    </source>
</reference>
<name>A0A1I6QLR5_9EURY</name>
<feature type="region of interest" description="Disordered" evidence="1">
    <location>
        <begin position="1"/>
        <end position="38"/>
    </location>
</feature>
<dbReference type="Gene3D" id="2.160.20.10">
    <property type="entry name" value="Single-stranded right-handed beta-helix, Pectin lyase-like"/>
    <property type="match status" value="1"/>
</dbReference>
<protein>
    <submittedName>
        <fullName evidence="3">Right handed beta helix region</fullName>
    </submittedName>
</protein>
<dbReference type="SUPFAM" id="SSF51126">
    <property type="entry name" value="Pectin lyase-like"/>
    <property type="match status" value="1"/>
</dbReference>
<evidence type="ECO:0000313" key="3">
    <source>
        <dbReference type="EMBL" id="SFS53346.1"/>
    </source>
</evidence>
<evidence type="ECO:0000313" key="4">
    <source>
        <dbReference type="Proteomes" id="UP000199199"/>
    </source>
</evidence>
<accession>A0A1I6QLR5</accession>
<feature type="compositionally biased region" description="Low complexity" evidence="1">
    <location>
        <begin position="27"/>
        <end position="38"/>
    </location>
</feature>